<dbReference type="InterPro" id="IPR023065">
    <property type="entry name" value="Uncharacterised_ApaG"/>
</dbReference>
<dbReference type="PANTHER" id="PTHR14289:SF16">
    <property type="entry name" value="POLYMERASE DELTA-INTERACTING PROTEIN 2"/>
    <property type="match status" value="1"/>
</dbReference>
<dbReference type="Gene3D" id="2.60.40.1470">
    <property type="entry name" value="ApaG domain"/>
    <property type="match status" value="1"/>
</dbReference>
<dbReference type="InterPro" id="IPR036767">
    <property type="entry name" value="ApaG_sf"/>
</dbReference>
<evidence type="ECO:0000256" key="1">
    <source>
        <dbReference type="ARBA" id="ARBA00017693"/>
    </source>
</evidence>
<dbReference type="HAMAP" id="MF_00791">
    <property type="entry name" value="ApaG"/>
    <property type="match status" value="1"/>
</dbReference>
<evidence type="ECO:0000256" key="2">
    <source>
        <dbReference type="HAMAP-Rule" id="MF_00791"/>
    </source>
</evidence>
<dbReference type="PANTHER" id="PTHR14289">
    <property type="entry name" value="F-BOX ONLY PROTEIN 3"/>
    <property type="match status" value="1"/>
</dbReference>
<dbReference type="NCBIfam" id="NF003967">
    <property type="entry name" value="PRK05461.1"/>
    <property type="match status" value="1"/>
</dbReference>
<proteinExistence type="inferred from homology"/>
<dbReference type="EMBL" id="JACHKZ010000003">
    <property type="protein sequence ID" value="MBB6576662.1"/>
    <property type="molecule type" value="Genomic_DNA"/>
</dbReference>
<name>A0ABR6RBW9_9BURK</name>
<comment type="caution">
    <text evidence="4">The sequence shown here is derived from an EMBL/GenBank/DDBJ whole genome shotgun (WGS) entry which is preliminary data.</text>
</comment>
<dbReference type="Pfam" id="PF04379">
    <property type="entry name" value="DUF525"/>
    <property type="match status" value="1"/>
</dbReference>
<dbReference type="RefSeq" id="WP_184705353.1">
    <property type="nucleotide sequence ID" value="NZ_JACHKZ010000003.1"/>
</dbReference>
<reference evidence="4 5" key="1">
    <citation type="submission" date="2020-08" db="EMBL/GenBank/DDBJ databases">
        <title>Functional genomics of gut bacteria from endangered species of beetles.</title>
        <authorList>
            <person name="Carlos-Shanley C."/>
        </authorList>
    </citation>
    <scope>NUCLEOTIDE SEQUENCE [LARGE SCALE GENOMIC DNA]</scope>
    <source>
        <strain evidence="4 5">S00124</strain>
    </source>
</reference>
<sequence>MPKHQFDVSVTPQYMPEHSAPEAGVYQFAYTITIRNSGATAAQLIARHWIIKDASGKVQEVRGLGVVGHQPLLQPGESFQYQSQCRLATPQGSMEGTYFCITEDADTFDCPIPRFVLDATQYPEQDDDLAHGRVLH</sequence>
<evidence type="ECO:0000259" key="3">
    <source>
        <dbReference type="PROSITE" id="PS51087"/>
    </source>
</evidence>
<gene>
    <name evidence="2" type="primary">apaG</name>
    <name evidence="4" type="ORF">HNP33_000710</name>
</gene>
<dbReference type="Proteomes" id="UP000562492">
    <property type="component" value="Unassembled WGS sequence"/>
</dbReference>
<dbReference type="InterPro" id="IPR007474">
    <property type="entry name" value="ApaG_domain"/>
</dbReference>
<organism evidence="4 5">
    <name type="scientific">Comamonas odontotermitis</name>
    <dbReference type="NCBI Taxonomy" id="379895"/>
    <lineage>
        <taxon>Bacteria</taxon>
        <taxon>Pseudomonadati</taxon>
        <taxon>Pseudomonadota</taxon>
        <taxon>Betaproteobacteria</taxon>
        <taxon>Burkholderiales</taxon>
        <taxon>Comamonadaceae</taxon>
        <taxon>Comamonas</taxon>
    </lineage>
</organism>
<keyword evidence="5" id="KW-1185">Reference proteome</keyword>
<protein>
    <recommendedName>
        <fullName evidence="1 2">Protein ApaG</fullName>
    </recommendedName>
</protein>
<evidence type="ECO:0000313" key="5">
    <source>
        <dbReference type="Proteomes" id="UP000562492"/>
    </source>
</evidence>
<feature type="domain" description="ApaG" evidence="3">
    <location>
        <begin position="1"/>
        <end position="124"/>
    </location>
</feature>
<dbReference type="PROSITE" id="PS51087">
    <property type="entry name" value="APAG"/>
    <property type="match status" value="1"/>
</dbReference>
<dbReference type="SUPFAM" id="SSF110069">
    <property type="entry name" value="ApaG-like"/>
    <property type="match status" value="1"/>
</dbReference>
<accession>A0ABR6RBW9</accession>
<evidence type="ECO:0000313" key="4">
    <source>
        <dbReference type="EMBL" id="MBB6576662.1"/>
    </source>
</evidence>